<sequence>MNHHTKSTACQNLQICLKINYLNGPNLCPIVHPSFLTTPHLALYQIEIHLHHTLTLQILTLLQTLV</sequence>
<gene>
    <name evidence="1" type="ORF">AB205_0121210</name>
</gene>
<evidence type="ECO:0000313" key="1">
    <source>
        <dbReference type="EMBL" id="PIO34400.1"/>
    </source>
</evidence>
<organism evidence="1">
    <name type="scientific">Aquarana catesbeiana</name>
    <name type="common">American bullfrog</name>
    <name type="synonym">Rana catesbeiana</name>
    <dbReference type="NCBI Taxonomy" id="8400"/>
    <lineage>
        <taxon>Eukaryota</taxon>
        <taxon>Metazoa</taxon>
        <taxon>Chordata</taxon>
        <taxon>Craniata</taxon>
        <taxon>Vertebrata</taxon>
        <taxon>Euteleostomi</taxon>
        <taxon>Amphibia</taxon>
        <taxon>Batrachia</taxon>
        <taxon>Anura</taxon>
        <taxon>Neobatrachia</taxon>
        <taxon>Ranoidea</taxon>
        <taxon>Ranidae</taxon>
        <taxon>Aquarana</taxon>
    </lineage>
</organism>
<accession>A0A2G9S2Q4</accession>
<protein>
    <submittedName>
        <fullName evidence="1">Uncharacterized protein</fullName>
    </submittedName>
</protein>
<name>A0A2G9S2Q4_AQUCT</name>
<proteinExistence type="predicted"/>
<dbReference type="AlphaFoldDB" id="A0A2G9S2Q4"/>
<dbReference type="EMBL" id="KV927285">
    <property type="protein sequence ID" value="PIO34400.1"/>
    <property type="molecule type" value="Genomic_DNA"/>
</dbReference>
<reference evidence="1" key="1">
    <citation type="submission" date="2017-08" db="EMBL/GenBank/DDBJ databases">
        <title>Assembly of the North American Bullfrog Genome.</title>
        <authorList>
            <person name="Warren R.L."/>
            <person name="Vandervalk B.P."/>
            <person name="Kucuk E."/>
            <person name="Birol I."/>
            <person name="Helbing C."/>
            <person name="Pandoh P."/>
            <person name="Behsaz B."/>
            <person name="Mohamadi H."/>
            <person name="Chu J."/>
            <person name="Jackman S."/>
            <person name="Hammond S.A."/>
            <person name="Veldhoen N."/>
            <person name="Kirk H."/>
            <person name="Zhao Y."/>
            <person name="Coope R."/>
            <person name="Pleasance S."/>
            <person name="Moore R."/>
            <person name="Holt R."/>
        </authorList>
    </citation>
    <scope>NUCLEOTIDE SEQUENCE</scope>
    <source>
        <strain evidence="1">Bruno</strain>
        <tissue evidence="1">Liver</tissue>
    </source>
</reference>